<feature type="chain" id="PRO_5002800188" description="3-keto-alpha-glucoside-1,2-lyase/3-keto-2-hydroxy-glucal hydratase domain-containing protein" evidence="2">
    <location>
        <begin position="22"/>
        <end position="319"/>
    </location>
</feature>
<feature type="region of interest" description="Disordered" evidence="1">
    <location>
        <begin position="280"/>
        <end position="305"/>
    </location>
</feature>
<dbReference type="EMBL" id="ABVL01000001">
    <property type="protein sequence ID" value="EDY22291.1"/>
    <property type="molecule type" value="Genomic_DNA"/>
</dbReference>
<evidence type="ECO:0000259" key="3">
    <source>
        <dbReference type="Pfam" id="PF06439"/>
    </source>
</evidence>
<dbReference type="AlphaFoldDB" id="B4CUQ3"/>
<evidence type="ECO:0000313" key="4">
    <source>
        <dbReference type="EMBL" id="EDY22291.1"/>
    </source>
</evidence>
<evidence type="ECO:0000256" key="1">
    <source>
        <dbReference type="SAM" id="MobiDB-lite"/>
    </source>
</evidence>
<dbReference type="Proteomes" id="UP000005824">
    <property type="component" value="Unassembled WGS sequence"/>
</dbReference>
<feature type="signal peptide" evidence="2">
    <location>
        <begin position="1"/>
        <end position="21"/>
    </location>
</feature>
<dbReference type="Pfam" id="PF06439">
    <property type="entry name" value="3keto-disac_hyd"/>
    <property type="match status" value="1"/>
</dbReference>
<protein>
    <recommendedName>
        <fullName evidence="3">3-keto-alpha-glucoside-1,2-lyase/3-keto-2-hydroxy-glucal hydratase domain-containing protein</fullName>
    </recommendedName>
</protein>
<gene>
    <name evidence="4" type="ORF">CfE428DRAFT_0416</name>
</gene>
<organism evidence="4 5">
    <name type="scientific">Chthoniobacter flavus Ellin428</name>
    <dbReference type="NCBI Taxonomy" id="497964"/>
    <lineage>
        <taxon>Bacteria</taxon>
        <taxon>Pseudomonadati</taxon>
        <taxon>Verrucomicrobiota</taxon>
        <taxon>Spartobacteria</taxon>
        <taxon>Chthoniobacterales</taxon>
        <taxon>Chthoniobacteraceae</taxon>
        <taxon>Chthoniobacter</taxon>
    </lineage>
</organism>
<dbReference type="InterPro" id="IPR010496">
    <property type="entry name" value="AL/BT2_dom"/>
</dbReference>
<reference evidence="4 5" key="1">
    <citation type="journal article" date="2011" name="J. Bacteriol.">
        <title>Genome sequence of Chthoniobacter flavus Ellin428, an aerobic heterotrophic soil bacterium.</title>
        <authorList>
            <person name="Kant R."/>
            <person name="van Passel M.W."/>
            <person name="Palva A."/>
            <person name="Lucas S."/>
            <person name="Lapidus A."/>
            <person name="Glavina Del Rio T."/>
            <person name="Dalin E."/>
            <person name="Tice H."/>
            <person name="Bruce D."/>
            <person name="Goodwin L."/>
            <person name="Pitluck S."/>
            <person name="Larimer F.W."/>
            <person name="Land M.L."/>
            <person name="Hauser L."/>
            <person name="Sangwan P."/>
            <person name="de Vos W.M."/>
            <person name="Janssen P.H."/>
            <person name="Smidt H."/>
        </authorList>
    </citation>
    <scope>NUCLEOTIDE SEQUENCE [LARGE SCALE GENOMIC DNA]</scope>
    <source>
        <strain evidence="4 5">Ellin428</strain>
    </source>
</reference>
<accession>B4CUQ3</accession>
<evidence type="ECO:0000256" key="2">
    <source>
        <dbReference type="SAM" id="SignalP"/>
    </source>
</evidence>
<dbReference type="STRING" id="497964.CfE428DRAFT_0416"/>
<keyword evidence="2" id="KW-0732">Signal</keyword>
<comment type="caution">
    <text evidence="4">The sequence shown here is derived from an EMBL/GenBank/DDBJ whole genome shotgun (WGS) entry which is preliminary data.</text>
</comment>
<proteinExistence type="predicted"/>
<dbReference type="GO" id="GO:0016787">
    <property type="term" value="F:hydrolase activity"/>
    <property type="evidence" value="ECO:0007669"/>
    <property type="project" value="InterPro"/>
</dbReference>
<dbReference type="Gene3D" id="2.60.120.560">
    <property type="entry name" value="Exo-inulinase, domain 1"/>
    <property type="match status" value="1"/>
</dbReference>
<dbReference type="InParanoid" id="B4CUQ3"/>
<evidence type="ECO:0000313" key="5">
    <source>
        <dbReference type="Proteomes" id="UP000005824"/>
    </source>
</evidence>
<dbReference type="PANTHER" id="PTHR33546">
    <property type="entry name" value="LARGE, MULTIFUNCTIONAL SECRETED PROTEIN-RELATED"/>
    <property type="match status" value="1"/>
</dbReference>
<dbReference type="PANTHER" id="PTHR33546:SF1">
    <property type="entry name" value="LARGE, MULTIFUNCTIONAL SECRETED PROTEIN"/>
    <property type="match status" value="1"/>
</dbReference>
<dbReference type="RefSeq" id="WP_006977743.1">
    <property type="nucleotide sequence ID" value="NZ_ABVL01000001.1"/>
</dbReference>
<dbReference type="eggNOG" id="COG2010">
    <property type="taxonomic scope" value="Bacteria"/>
</dbReference>
<feature type="domain" description="3-keto-alpha-glucoside-1,2-lyase/3-keto-2-hydroxy-glucal hydratase" evidence="3">
    <location>
        <begin position="141"/>
        <end position="315"/>
    </location>
</feature>
<sequence length="319" mass="34686" precursor="true">MSPRYLLPILLTLPLALSAFAEEKAPQETFLEADAAGPDFAVQGEYTGEKCAAQVIALGAGKFHIVGWSYGLPGTTDEAEKKVEVDAQREGDKVTFDGSGWKGAIQAGQLMGTNDQGRTFELRHIVRESPTLGAKPPTGALVLFDGTSADAWAGGHMDDRKLLFAGTKSKQKFGDFTLHVEFRTPFKPTARGQARGNSGVYLQDRYEVQVLDSFGLKGENNECGGIYSKIKPRLNACFPPLSWQTYDIDFEAARFDADGKKTKDAVATVRQNGILIQDHVDIPSSTGGGQPEKPEPGPIQLQGHGNPVFFRNVWIVEKK</sequence>
<name>B4CUQ3_9BACT</name>
<keyword evidence="5" id="KW-1185">Reference proteome</keyword>